<evidence type="ECO:0000259" key="1">
    <source>
        <dbReference type="Pfam" id="PF18029"/>
    </source>
</evidence>
<comment type="caution">
    <text evidence="2">The sequence shown here is derived from an EMBL/GenBank/DDBJ whole genome shotgun (WGS) entry which is preliminary data.</text>
</comment>
<organism evidence="2 3">
    <name type="scientific">Paeniglutamicibacter gangotriensis Lz1y</name>
    <dbReference type="NCBI Taxonomy" id="1276920"/>
    <lineage>
        <taxon>Bacteria</taxon>
        <taxon>Bacillati</taxon>
        <taxon>Actinomycetota</taxon>
        <taxon>Actinomycetes</taxon>
        <taxon>Micrococcales</taxon>
        <taxon>Micrococcaceae</taxon>
        <taxon>Paeniglutamicibacter</taxon>
    </lineage>
</organism>
<dbReference type="PATRIC" id="fig|1276920.7.peg.2442"/>
<proteinExistence type="predicted"/>
<evidence type="ECO:0000313" key="2">
    <source>
        <dbReference type="EMBL" id="EMQ98425.1"/>
    </source>
</evidence>
<dbReference type="eggNOG" id="COG0346">
    <property type="taxonomic scope" value="Bacteria"/>
</dbReference>
<evidence type="ECO:0000313" key="3">
    <source>
        <dbReference type="Proteomes" id="UP000012015"/>
    </source>
</evidence>
<name>M7MU17_9MICC</name>
<dbReference type="STRING" id="1276920.ADIAG_02445"/>
<dbReference type="SUPFAM" id="SSF54593">
    <property type="entry name" value="Glyoxalase/Bleomycin resistance protein/Dihydroxybiphenyl dioxygenase"/>
    <property type="match status" value="1"/>
</dbReference>
<dbReference type="Gene3D" id="3.10.180.10">
    <property type="entry name" value="2,3-Dihydroxybiphenyl 1,2-Dioxygenase, domain 1"/>
    <property type="match status" value="2"/>
</dbReference>
<feature type="domain" description="Glyoxalase-like" evidence="1">
    <location>
        <begin position="132"/>
        <end position="236"/>
    </location>
</feature>
<gene>
    <name evidence="2" type="ORF">ADIAG_02445</name>
</gene>
<dbReference type="PANTHER" id="PTHR35908">
    <property type="entry name" value="HYPOTHETICAL FUSION PROTEIN"/>
    <property type="match status" value="1"/>
</dbReference>
<keyword evidence="3" id="KW-1185">Reference proteome</keyword>
<dbReference type="InterPro" id="IPR041581">
    <property type="entry name" value="Glyoxalase_6"/>
</dbReference>
<dbReference type="PANTHER" id="PTHR35908:SF1">
    <property type="entry name" value="CONSERVED PROTEIN"/>
    <property type="match status" value="1"/>
</dbReference>
<dbReference type="Pfam" id="PF18029">
    <property type="entry name" value="Glyoxalase_6"/>
    <property type="match status" value="2"/>
</dbReference>
<dbReference type="RefSeq" id="WP_007271623.1">
    <property type="nucleotide sequence ID" value="NZ_AOCK01000006.1"/>
</dbReference>
<sequence length="239" mass="25780">MYLENIVFDAVNPRLVGLFWQDLLGCEQLTDSAEGFETRLTVPGGPALDLCFQPVPEAPKDPGRLHLDVLGGAETNSMVAAALGLGAIGTGTGTRQGDASRVDLEDPESNTFSVLKNGSAYLNTGPIASLRLESADPDRDTEFWAWLTGWNAMALHPQTLRHPTLRGPLLSVSQEPAAKSGPKNRMHLDVRLEADDDPDAVASEIGARGGQELHPNWGELPWRVYQDPSGNEFCVLPSN</sequence>
<dbReference type="EMBL" id="AOCK01000006">
    <property type="protein sequence ID" value="EMQ98425.1"/>
    <property type="molecule type" value="Genomic_DNA"/>
</dbReference>
<dbReference type="InterPro" id="IPR029068">
    <property type="entry name" value="Glyas_Bleomycin-R_OHBP_Dase"/>
</dbReference>
<feature type="domain" description="Glyoxalase-like" evidence="1">
    <location>
        <begin position="6"/>
        <end position="114"/>
    </location>
</feature>
<dbReference type="Proteomes" id="UP000012015">
    <property type="component" value="Unassembled WGS sequence"/>
</dbReference>
<accession>M7MU17</accession>
<protein>
    <submittedName>
        <fullName evidence="2">Glyoxalase-like domain protein</fullName>
    </submittedName>
</protein>
<reference evidence="2 3" key="1">
    <citation type="journal article" date="2013" name="Genome Announc.">
        <title>Draft Genome Sequence of Arthrobacter gangotriensis Strain Lz1yT, Isolated from a Penguin Rookery Soil Sample Collected in Antarctica, near the Indian Station Dakshin Gangotri.</title>
        <authorList>
            <person name="Shivaji S."/>
            <person name="Ara S."/>
            <person name="Bandi S."/>
            <person name="Singh A."/>
            <person name="Kumar Pinnaka A."/>
        </authorList>
    </citation>
    <scope>NUCLEOTIDE SEQUENCE [LARGE SCALE GENOMIC DNA]</scope>
    <source>
        <strain evidence="2 3">Lz1y</strain>
    </source>
</reference>
<dbReference type="AlphaFoldDB" id="M7MU17"/>